<evidence type="ECO:0000313" key="1">
    <source>
        <dbReference type="EMBL" id="KAG5298801.1"/>
    </source>
</evidence>
<proteinExistence type="predicted"/>
<dbReference type="AlphaFoldDB" id="A0A8H8D213"/>
<organism evidence="1 2">
    <name type="scientific">Ajellomyces capsulatus</name>
    <name type="common">Darling's disease fungus</name>
    <name type="synonym">Histoplasma capsulatum</name>
    <dbReference type="NCBI Taxonomy" id="5037"/>
    <lineage>
        <taxon>Eukaryota</taxon>
        <taxon>Fungi</taxon>
        <taxon>Dikarya</taxon>
        <taxon>Ascomycota</taxon>
        <taxon>Pezizomycotina</taxon>
        <taxon>Eurotiomycetes</taxon>
        <taxon>Eurotiomycetidae</taxon>
        <taxon>Onygenales</taxon>
        <taxon>Ajellomycetaceae</taxon>
        <taxon>Histoplasma</taxon>
    </lineage>
</organism>
<reference evidence="1 2" key="1">
    <citation type="submission" date="2021-01" db="EMBL/GenBank/DDBJ databases">
        <title>Chromosome-level genome assembly of a human fungal pathogen reveals clustering of transcriptionally co-regulated genes.</title>
        <authorList>
            <person name="Voorhies M."/>
            <person name="Cohen S."/>
            <person name="Shea T.P."/>
            <person name="Petrus S."/>
            <person name="Munoz J.F."/>
            <person name="Poplawski S."/>
            <person name="Goldman W.E."/>
            <person name="Michael T."/>
            <person name="Cuomo C.A."/>
            <person name="Sil A."/>
            <person name="Beyhan S."/>
        </authorList>
    </citation>
    <scope>NUCLEOTIDE SEQUENCE [LARGE SCALE GENOMIC DNA]</scope>
    <source>
        <strain evidence="1 2">G184AR</strain>
    </source>
</reference>
<protein>
    <submittedName>
        <fullName evidence="1">Uncharacterized protein</fullName>
    </submittedName>
</protein>
<dbReference type="VEuPathDB" id="FungiDB:I7I52_08887"/>
<gene>
    <name evidence="1" type="ORF">I7I52_08887</name>
</gene>
<sequence length="195" mass="21756">MQKKKKKKKKKKSILFYTKENQIRRTCAISARIIITLRENRIDIFIRSRAGRSMTRPVLILHLLKGTCRPGHLGPQLALHLGTTDAVNRFFLLNPCAHRSPVRSIQSKILPGIAVEDGGWVHFGVRDMDEKWMRGWCCVWVLGTIDSSTHQFVVLRGAVLDHGVGGHVAIGVKAPDGADWFPDGVERLVQDGGCG</sequence>
<dbReference type="Proteomes" id="UP000670092">
    <property type="component" value="Unassembled WGS sequence"/>
</dbReference>
<accession>A0A8H8D213</accession>
<evidence type="ECO:0000313" key="2">
    <source>
        <dbReference type="Proteomes" id="UP000670092"/>
    </source>
</evidence>
<comment type="caution">
    <text evidence="1">The sequence shown here is derived from an EMBL/GenBank/DDBJ whole genome shotgun (WGS) entry which is preliminary data.</text>
</comment>
<dbReference type="EMBL" id="JAEVHI010000002">
    <property type="protein sequence ID" value="KAG5298801.1"/>
    <property type="molecule type" value="Genomic_DNA"/>
</dbReference>
<name>A0A8H8D213_AJECA</name>